<keyword evidence="3 6" id="KW-1133">Transmembrane helix</keyword>
<feature type="transmembrane region" description="Helical" evidence="6">
    <location>
        <begin position="407"/>
        <end position="440"/>
    </location>
</feature>
<feature type="transmembrane region" description="Helical" evidence="6">
    <location>
        <begin position="155"/>
        <end position="173"/>
    </location>
</feature>
<dbReference type="SUPFAM" id="SSF48452">
    <property type="entry name" value="TPR-like"/>
    <property type="match status" value="1"/>
</dbReference>
<evidence type="ECO:0000256" key="1">
    <source>
        <dbReference type="ARBA" id="ARBA00004141"/>
    </source>
</evidence>
<protein>
    <submittedName>
        <fullName evidence="8">TPR domain protein</fullName>
    </submittedName>
</protein>
<name>A0A0G1Y1Y8_9BACT</name>
<keyword evidence="2 6" id="KW-0812">Transmembrane</keyword>
<feature type="repeat" description="TPR" evidence="5">
    <location>
        <begin position="704"/>
        <end position="737"/>
    </location>
</feature>
<keyword evidence="5" id="KW-0802">TPR repeat</keyword>
<dbReference type="InterPro" id="IPR011990">
    <property type="entry name" value="TPR-like_helical_dom_sf"/>
</dbReference>
<gene>
    <name evidence="8" type="ORF">UY86_C0008G0010</name>
</gene>
<feature type="transmembrane region" description="Helical" evidence="6">
    <location>
        <begin position="185"/>
        <end position="205"/>
    </location>
</feature>
<feature type="transmembrane region" description="Helical" evidence="6">
    <location>
        <begin position="271"/>
        <end position="289"/>
    </location>
</feature>
<feature type="domain" description="O-antigen ligase-related" evidence="7">
    <location>
        <begin position="225"/>
        <end position="384"/>
    </location>
</feature>
<dbReference type="SMART" id="SM00028">
    <property type="entry name" value="TPR"/>
    <property type="match status" value="3"/>
</dbReference>
<evidence type="ECO:0000256" key="2">
    <source>
        <dbReference type="ARBA" id="ARBA00022692"/>
    </source>
</evidence>
<feature type="repeat" description="TPR" evidence="5">
    <location>
        <begin position="571"/>
        <end position="604"/>
    </location>
</feature>
<dbReference type="InterPro" id="IPR051533">
    <property type="entry name" value="WaaL-like"/>
</dbReference>
<dbReference type="Gene3D" id="1.25.40.10">
    <property type="entry name" value="Tetratricopeptide repeat domain"/>
    <property type="match status" value="2"/>
</dbReference>
<comment type="caution">
    <text evidence="8">The sequence shown here is derived from an EMBL/GenBank/DDBJ whole genome shotgun (WGS) entry which is preliminary data.</text>
</comment>
<organism evidence="8 9">
    <name type="scientific">Candidatus Adlerbacteria bacterium GW2011_GWB1_54_7</name>
    <dbReference type="NCBI Taxonomy" id="1618607"/>
    <lineage>
        <taxon>Bacteria</taxon>
        <taxon>Candidatus Adleribacteriota</taxon>
    </lineage>
</organism>
<dbReference type="PANTHER" id="PTHR37422:SF13">
    <property type="entry name" value="LIPOPOLYSACCHARIDE BIOSYNTHESIS PROTEIN PA4999-RELATED"/>
    <property type="match status" value="1"/>
</dbReference>
<feature type="transmembrane region" description="Helical" evidence="6">
    <location>
        <begin position="46"/>
        <end position="72"/>
    </location>
</feature>
<accession>A0A0G1Y1Y8</accession>
<comment type="subcellular location">
    <subcellularLocation>
        <location evidence="1">Membrane</location>
        <topology evidence="1">Multi-pass membrane protein</topology>
    </subcellularLocation>
</comment>
<feature type="transmembrane region" description="Helical" evidence="6">
    <location>
        <begin position="7"/>
        <end position="26"/>
    </location>
</feature>
<feature type="transmembrane region" description="Helical" evidence="6">
    <location>
        <begin position="371"/>
        <end position="395"/>
    </location>
</feature>
<feature type="transmembrane region" description="Helical" evidence="6">
    <location>
        <begin position="460"/>
        <end position="480"/>
    </location>
</feature>
<evidence type="ECO:0000259" key="7">
    <source>
        <dbReference type="Pfam" id="PF04932"/>
    </source>
</evidence>
<evidence type="ECO:0000313" key="9">
    <source>
        <dbReference type="Proteomes" id="UP000033852"/>
    </source>
</evidence>
<evidence type="ECO:0000256" key="3">
    <source>
        <dbReference type="ARBA" id="ARBA00022989"/>
    </source>
</evidence>
<evidence type="ECO:0000256" key="6">
    <source>
        <dbReference type="SAM" id="Phobius"/>
    </source>
</evidence>
<dbReference type="GO" id="GO:0016020">
    <property type="term" value="C:membrane"/>
    <property type="evidence" value="ECO:0007669"/>
    <property type="project" value="UniProtKB-SubCell"/>
</dbReference>
<dbReference type="AlphaFoldDB" id="A0A0G1Y1Y8"/>
<keyword evidence="4 6" id="KW-0472">Membrane</keyword>
<dbReference type="InterPro" id="IPR007016">
    <property type="entry name" value="O-antigen_ligase-rel_domated"/>
</dbReference>
<dbReference type="STRING" id="1618607.UY86_C0008G0010"/>
<dbReference type="Pfam" id="PF04932">
    <property type="entry name" value="Wzy_C"/>
    <property type="match status" value="1"/>
</dbReference>
<feature type="transmembrane region" description="Helical" evidence="6">
    <location>
        <begin position="217"/>
        <end position="235"/>
    </location>
</feature>
<dbReference type="PROSITE" id="PS50005">
    <property type="entry name" value="TPR"/>
    <property type="match status" value="2"/>
</dbReference>
<evidence type="ECO:0000313" key="8">
    <source>
        <dbReference type="EMBL" id="KKW37453.1"/>
    </source>
</evidence>
<evidence type="ECO:0000256" key="4">
    <source>
        <dbReference type="ARBA" id="ARBA00023136"/>
    </source>
</evidence>
<dbReference type="PANTHER" id="PTHR37422">
    <property type="entry name" value="TEICHURONIC ACID BIOSYNTHESIS PROTEIN TUAE"/>
    <property type="match status" value="1"/>
</dbReference>
<evidence type="ECO:0000256" key="5">
    <source>
        <dbReference type="PROSITE-ProRule" id="PRU00339"/>
    </source>
</evidence>
<dbReference type="Proteomes" id="UP000033852">
    <property type="component" value="Unassembled WGS sequence"/>
</dbReference>
<feature type="transmembrane region" description="Helical" evidence="6">
    <location>
        <begin position="241"/>
        <end position="259"/>
    </location>
</feature>
<feature type="transmembrane region" description="Helical" evidence="6">
    <location>
        <begin position="84"/>
        <end position="104"/>
    </location>
</feature>
<feature type="transmembrane region" description="Helical" evidence="6">
    <location>
        <begin position="124"/>
        <end position="143"/>
    </location>
</feature>
<sequence length="755" mass="83664">MSYTAYLRWFVVGVIFLVPFVAFIIADSGGLWAKYPLTYIPFPSLFFPYIAGKNFVFRLLIEFLFLGYILLALREPKFRPRASWLMWTMLAFVLWMGVATIFSIDPEKSFWSNFERMEGYVGLLHLFVYFVIAGAVLSAANLWERFLNTSVGASAFMGVIALLQLFGAVPISSQSGPRVDTTFGNAIYTAVYMLVNVFLTLFLIARVRERGGRSLPWWYAFYGVALVLQVMTLYYTQTRGALLGLLAGMVLCGLYLIFFAREKEYAVLRRIALAGIAAIFLLAGAVFSARGTSFVQGNPTLARLTSISLSDATTQARLSYIWPMALKGAAERPITGWGQENFSFVFNKNYDAGMYGQEQWFDRAHNQFLDWFIAGGVPAGLLYIALYGLAAWVVLRAPALDRAARAVLLGFLAAFALNNMTVFDNLMSAVLFMTVLAYLHSLSKRELPGALFLSRPVGDRGVAIAAPVLAAAVIFGAWSLNAEGLARGNALSYAVAGGDPQKTIELFKEAVDPPPWPGSGLGNQEVAEQLMQYASNSIAPAQSVDPQVKQEFYTLARGAMLERLETRRGDARLELFAGTFLAQFGQVGEALEHLQKALALSPKKQQMLFQLGFVHLNGSDAEGGVAYFKQAFEEEPKYDLARVFYAEALYLTGNGTQADALILERWGTLAADNEQLVQVYLQTKKYDRLIPIWQKRIENSPNSVDLHLGLAEIYFMAGRTEETIKELERVAQLSPAQAAQMQSLISQIRSGTLKP</sequence>
<reference evidence="8 9" key="1">
    <citation type="journal article" date="2015" name="Nature">
        <title>rRNA introns, odd ribosomes, and small enigmatic genomes across a large radiation of phyla.</title>
        <authorList>
            <person name="Brown C.T."/>
            <person name="Hug L.A."/>
            <person name="Thomas B.C."/>
            <person name="Sharon I."/>
            <person name="Castelle C.J."/>
            <person name="Singh A."/>
            <person name="Wilkins M.J."/>
            <person name="Williams K.H."/>
            <person name="Banfield J.F."/>
        </authorList>
    </citation>
    <scope>NUCLEOTIDE SEQUENCE [LARGE SCALE GENOMIC DNA]</scope>
</reference>
<dbReference type="InterPro" id="IPR019734">
    <property type="entry name" value="TPR_rpt"/>
</dbReference>
<proteinExistence type="predicted"/>
<dbReference type="EMBL" id="LCRR01000008">
    <property type="protein sequence ID" value="KKW37453.1"/>
    <property type="molecule type" value="Genomic_DNA"/>
</dbReference>